<evidence type="ECO:0000313" key="4">
    <source>
        <dbReference type="Proteomes" id="UP000249203"/>
    </source>
</evidence>
<dbReference type="GO" id="GO:0008168">
    <property type="term" value="F:methyltransferase activity"/>
    <property type="evidence" value="ECO:0007669"/>
    <property type="project" value="UniProtKB-KW"/>
</dbReference>
<evidence type="ECO:0000256" key="1">
    <source>
        <dbReference type="SAM" id="SignalP"/>
    </source>
</evidence>
<dbReference type="Gene3D" id="3.40.50.150">
    <property type="entry name" value="Vaccinia Virus protein VP39"/>
    <property type="match status" value="1"/>
</dbReference>
<keyword evidence="1" id="KW-0732">Signal</keyword>
<dbReference type="GO" id="GO:0032259">
    <property type="term" value="P:methylation"/>
    <property type="evidence" value="ECO:0007669"/>
    <property type="project" value="UniProtKB-KW"/>
</dbReference>
<protein>
    <submittedName>
        <fullName evidence="2 3">Methyltransferase</fullName>
    </submittedName>
</protein>
<name>A0A327WYL5_9GAMM</name>
<keyword evidence="2" id="KW-0808">Transferase</keyword>
<dbReference type="Proteomes" id="UP000287865">
    <property type="component" value="Unassembled WGS sequence"/>
</dbReference>
<dbReference type="Proteomes" id="UP000249203">
    <property type="component" value="Unassembled WGS sequence"/>
</dbReference>
<evidence type="ECO:0000313" key="2">
    <source>
        <dbReference type="EMBL" id="RAJ98271.1"/>
    </source>
</evidence>
<dbReference type="EMBL" id="QLMD01000005">
    <property type="protein sequence ID" value="RAJ98271.1"/>
    <property type="molecule type" value="Genomic_DNA"/>
</dbReference>
<organism evidence="2 4">
    <name type="scientific">Aliidiomarina maris</name>
    <dbReference type="NCBI Taxonomy" id="531312"/>
    <lineage>
        <taxon>Bacteria</taxon>
        <taxon>Pseudomonadati</taxon>
        <taxon>Pseudomonadota</taxon>
        <taxon>Gammaproteobacteria</taxon>
        <taxon>Alteromonadales</taxon>
        <taxon>Idiomarinaceae</taxon>
        <taxon>Aliidiomarina</taxon>
    </lineage>
</organism>
<evidence type="ECO:0000313" key="5">
    <source>
        <dbReference type="Proteomes" id="UP000287865"/>
    </source>
</evidence>
<keyword evidence="5" id="KW-1185">Reference proteome</keyword>
<feature type="chain" id="PRO_5016331453" evidence="1">
    <location>
        <begin position="22"/>
        <end position="314"/>
    </location>
</feature>
<dbReference type="SUPFAM" id="SSF53335">
    <property type="entry name" value="S-adenosyl-L-methionine-dependent methyltransferases"/>
    <property type="match status" value="1"/>
</dbReference>
<dbReference type="InterPro" id="IPR029063">
    <property type="entry name" value="SAM-dependent_MTases_sf"/>
</dbReference>
<dbReference type="RefSeq" id="WP_111569127.1">
    <property type="nucleotide sequence ID" value="NZ_PIPK01000005.1"/>
</dbReference>
<reference evidence="2 4" key="2">
    <citation type="submission" date="2018-06" db="EMBL/GenBank/DDBJ databases">
        <title>Genomic Encyclopedia of Type Strains, Phase III (KMG-III): the genomes of soil and plant-associated and newly described type strains.</title>
        <authorList>
            <person name="Whitman W."/>
        </authorList>
    </citation>
    <scope>NUCLEOTIDE SEQUENCE [LARGE SCALE GENOMIC DNA]</scope>
    <source>
        <strain evidence="2 4">CGMCC 1.15366</strain>
    </source>
</reference>
<reference evidence="3 5" key="1">
    <citation type="journal article" date="2018" name="Front. Microbiol.">
        <title>Genome-Based Analysis Reveals the Taxonomy and Diversity of the Family Idiomarinaceae.</title>
        <authorList>
            <person name="Liu Y."/>
            <person name="Lai Q."/>
            <person name="Shao Z."/>
        </authorList>
    </citation>
    <scope>NUCLEOTIDE SEQUENCE [LARGE SCALE GENOMIC DNA]</scope>
    <source>
        <strain evidence="3 5">CF12-14</strain>
    </source>
</reference>
<feature type="signal peptide" evidence="1">
    <location>
        <begin position="1"/>
        <end position="21"/>
    </location>
</feature>
<evidence type="ECO:0000313" key="3">
    <source>
        <dbReference type="EMBL" id="RUO24895.1"/>
    </source>
</evidence>
<dbReference type="OrthoDB" id="9801692at2"/>
<proteinExistence type="predicted"/>
<sequence length="314" mass="34897">MNKSFLSLSILACLIAGPSFAMQQEEPPVNPAVVEENEPEELDVVRDVDDEGSDLEQRDFNLDMDISPMTLREAVDAPSRRPQSRDRDGARNPYDTLEFFGIEPNMTVVEVWPGAGWYTEILAPLLAAEGTLYAAHFPGDSESDFFRTARGNYQDFLRTSNIYANVQITEFNPGSHHEIAPEGSADMVLTFRNLHNWYMRSGGEGLEQAMDAFYTALRPGGVLGMVDHRLPEDRDDEEAESSGYIKQSWVVSAAEAAGFELVDESDINANPDDTADYSDGVWALPPTLRGGDPEGRFTEIGESGRFTLKFRKPE</sequence>
<accession>A0A327WYL5</accession>
<keyword evidence="2" id="KW-0489">Methyltransferase</keyword>
<dbReference type="EMBL" id="PIPK01000005">
    <property type="protein sequence ID" value="RUO24895.1"/>
    <property type="molecule type" value="Genomic_DNA"/>
</dbReference>
<dbReference type="AlphaFoldDB" id="A0A327WYL5"/>
<gene>
    <name evidence="2" type="ORF">B0I24_10521</name>
    <name evidence="3" type="ORF">CWE07_07610</name>
</gene>
<comment type="caution">
    <text evidence="2">The sequence shown here is derived from an EMBL/GenBank/DDBJ whole genome shotgun (WGS) entry which is preliminary data.</text>
</comment>